<comment type="similarity">
    <text evidence="2">Belongs to the RdgC family.</text>
</comment>
<dbReference type="PANTHER" id="PTHR38103">
    <property type="entry name" value="RECOMBINATION-ASSOCIATED PROTEIN RDGC"/>
    <property type="match status" value="1"/>
</dbReference>
<evidence type="ECO:0000256" key="4">
    <source>
        <dbReference type="ARBA" id="ARBA00022490"/>
    </source>
</evidence>
<evidence type="ECO:0000256" key="5">
    <source>
        <dbReference type="ARBA" id="ARBA00023172"/>
    </source>
</evidence>
<proteinExistence type="inferred from homology"/>
<name>K2KI81_9GAMM</name>
<dbReference type="eggNOG" id="COG2974">
    <property type="taxonomic scope" value="Bacteria"/>
</dbReference>
<comment type="subcellular location">
    <subcellularLocation>
        <location evidence="1">Cytoplasm</location>
        <location evidence="1">Nucleoid</location>
    </subcellularLocation>
</comment>
<dbReference type="RefSeq" id="WP_008487120.1">
    <property type="nucleotide sequence ID" value="NZ_AMRG01000001.1"/>
</dbReference>
<protein>
    <recommendedName>
        <fullName evidence="3">Recombination-associated protein RdgC</fullName>
    </recommendedName>
</protein>
<dbReference type="Proteomes" id="UP000014115">
    <property type="component" value="Unassembled WGS sequence"/>
</dbReference>
<dbReference type="OrthoDB" id="5290530at2"/>
<accession>K2KI81</accession>
<keyword evidence="5" id="KW-0233">DNA recombination</keyword>
<dbReference type="NCBIfam" id="NF001464">
    <property type="entry name" value="PRK00321.1-5"/>
    <property type="match status" value="1"/>
</dbReference>
<evidence type="ECO:0000313" key="6">
    <source>
        <dbReference type="EMBL" id="EKE87608.1"/>
    </source>
</evidence>
<evidence type="ECO:0000256" key="2">
    <source>
        <dbReference type="ARBA" id="ARBA00008657"/>
    </source>
</evidence>
<evidence type="ECO:0000256" key="3">
    <source>
        <dbReference type="ARBA" id="ARBA00022296"/>
    </source>
</evidence>
<dbReference type="EMBL" id="AMRG01000001">
    <property type="protein sequence ID" value="EKE87608.1"/>
    <property type="molecule type" value="Genomic_DNA"/>
</dbReference>
<reference evidence="6 7" key="1">
    <citation type="journal article" date="2012" name="J. Bacteriol.">
        <title>Genome Sequence of Idiomarina xiamenensis Type Strain 10-D-4.</title>
        <authorList>
            <person name="Lai Q."/>
            <person name="Wang L."/>
            <person name="Wang W."/>
            <person name="Shao Z."/>
        </authorList>
    </citation>
    <scope>NUCLEOTIDE SEQUENCE [LARGE SCALE GENOMIC DNA]</scope>
    <source>
        <strain evidence="6 7">10-D-4</strain>
    </source>
</reference>
<dbReference type="GO" id="GO:0006310">
    <property type="term" value="P:DNA recombination"/>
    <property type="evidence" value="ECO:0007669"/>
    <property type="project" value="UniProtKB-KW"/>
</dbReference>
<gene>
    <name evidence="6" type="ORF">A10D4_00900</name>
</gene>
<organism evidence="6 7">
    <name type="scientific">Idiomarina xiamenensis 10-D-4</name>
    <dbReference type="NCBI Taxonomy" id="740709"/>
    <lineage>
        <taxon>Bacteria</taxon>
        <taxon>Pseudomonadati</taxon>
        <taxon>Pseudomonadota</taxon>
        <taxon>Gammaproteobacteria</taxon>
        <taxon>Alteromonadales</taxon>
        <taxon>Idiomarinaceae</taxon>
        <taxon>Idiomarina</taxon>
    </lineage>
</organism>
<dbReference type="Pfam" id="PF04381">
    <property type="entry name" value="RdgC"/>
    <property type="match status" value="1"/>
</dbReference>
<keyword evidence="7" id="KW-1185">Reference proteome</keyword>
<dbReference type="InterPro" id="IPR007476">
    <property type="entry name" value="RdgC"/>
</dbReference>
<dbReference type="PATRIC" id="fig|740709.3.peg.180"/>
<sequence>MWFRNLRFYSFSSPFSLPDDFAERQQEQRFRPCGRQELASYGWYSPFGADNDMLHHRIGDNVLFCARKEEKVLPASVINAEVEEKAEQISAEQGRMVGRKEKQTIKEDLIHTLLPQAFSKYQLSWGYLNLEQQFIVIDASAASRAEDLLALLRSTVGSLPVKPIASEQALELYMTHWLRKLQLPAGFEFGDEVELRGSDNDGAVVRCKQLPLDSDEIATHLVHGKQAVKLGLEWRERLTFVLENDFAVKRFKATDVLMEEKDDLVDATPEQQLDVDFALLSGEINALYPELLATVVNTDISE</sequence>
<dbReference type="GO" id="GO:0003690">
    <property type="term" value="F:double-stranded DNA binding"/>
    <property type="evidence" value="ECO:0007669"/>
    <property type="project" value="TreeGrafter"/>
</dbReference>
<dbReference type="GO" id="GO:0000018">
    <property type="term" value="P:regulation of DNA recombination"/>
    <property type="evidence" value="ECO:0007669"/>
    <property type="project" value="TreeGrafter"/>
</dbReference>
<dbReference type="PANTHER" id="PTHR38103:SF1">
    <property type="entry name" value="RECOMBINATION-ASSOCIATED PROTEIN RDGC"/>
    <property type="match status" value="1"/>
</dbReference>
<evidence type="ECO:0000313" key="7">
    <source>
        <dbReference type="Proteomes" id="UP000014115"/>
    </source>
</evidence>
<dbReference type="GO" id="GO:0043590">
    <property type="term" value="C:bacterial nucleoid"/>
    <property type="evidence" value="ECO:0007669"/>
    <property type="project" value="TreeGrafter"/>
</dbReference>
<dbReference type="STRING" id="740709.A10D4_00900"/>
<evidence type="ECO:0000256" key="1">
    <source>
        <dbReference type="ARBA" id="ARBA00004453"/>
    </source>
</evidence>
<dbReference type="NCBIfam" id="NF001462">
    <property type="entry name" value="PRK00321.1-3"/>
    <property type="match status" value="1"/>
</dbReference>
<dbReference type="AlphaFoldDB" id="K2KI81"/>
<comment type="caution">
    <text evidence="6">The sequence shown here is derived from an EMBL/GenBank/DDBJ whole genome shotgun (WGS) entry which is preliminary data.</text>
</comment>
<keyword evidence="4" id="KW-0963">Cytoplasm</keyword>